<keyword evidence="9" id="KW-1185">Reference proteome</keyword>
<sequence>VSRMTKTKVEASSPVYALLSGSVKAEAHKMNPNKSVDAHSKPKRDPSSSRKEIKRYDKARRSAPGLVKSRNKLCGRRTVSEASSADDGLSKDSGGKTDSSSETSDCTPEENRAATSHVQSNNFELDNVVADVERAEGWGGKVAAMIDCDFPNSTMTPALGIAERNRDYFTSVYGRWKFSASGALEFSGDGAHDDLLREIDDLRSENEYLKNELEEVRSEMLEMRDLYMEEDMYQLHELKQQLEQANKTCRILQYRLRKAERRSLRVAQTGQVDSELIRTLEHDVQVAKSVSLRLHTELEAVQKKNLQLEWENEELREQVQNLEVAKQVLQAEMNKSREDDSADLKCQLHFAKEESALMCKKLTKMAVECETMREELTKYRLLYGDVDVSQAVAGTVNSAHTREAEVKVHLRLVEEEATLLSRRIVELEVENRGLRAEMNEMRERAGWGQEEEEEVIEGREKCLATSLPLGEKKEANSFTHNRTPESKGNVQSVGVEEVEKCMLSHILREETVDEVTIQPQNQIESVEKEQGCTASLKDLDSLLTVRDQAMLVRSIIQFLIPPAKNGFSPMSNQNFISSHPFLSKIEVDSHFLNNPWVSDPMMSPLTNGLEVLHAQLCTLVSKIDVLENFVPGEIGQDTNAEKMLETVEQVAQQCPNEKKTCHSSSNEEQTCNQPSVELLTVQLRWFLQQWRQGERPSGEDTNMFEVMLYLRRRIFFFWGNVKVGAVNYVIDDLSEQCSSLRSEGRNCRICVVSCRKNTVLASTLHNSLQKLKKHGLWNVHTSGALQVGNTGLYQCSEDSLDDTTETKDSADLKMEQQKDYFEELQNLLDESHAAVIDVTRQLKICERNWNCKPQELLTYLSDVELDWGKQNKDTEVKLTQRANKNWIYLSQDAALVDREDPWKTWDCPIMPPNFSDLNLEQTTAKKSHTAPEKTDIRIYYSPPSTRRILLSAVPFEDEDKCEKKQEKEETLCNHSKSIKETNVCDTWQGTLPFQCQSTIEQGPFAIIRSNSSSGFQSPSVSSSSCLPFSGWEVSENLSDDMKEMTASVLERRRRSVSGSRTVSIGTQTHTQPQVNSVGLQTDIYQSVCASKHRSPRVTSFVSSHSQNISSSLERMPGSFEKSPSCSTSPKQQRRHSSSFSSSSSNNNTNSSYSFRSASLSSSSSLTSSSRLEPTKEHSVWGLPRYNSSSTKPSSAFGGSSEKSAGRRTAGIHKYGLVQEFFRNVCGRGEKLNPPNPRGEKVPDMRRDHASSARLKKTEGPPSRIPTVPLGRSDSLTRIVNHRFMKQGRKDEPRLAQTQTHGQCPNQTKTPTSKDKGFGPAALEDAPCGCSTRTLASCFARVSHTNLRHAHNHCKLRPTAAGGKGNPLSQ</sequence>
<feature type="domain" description="SOGA coiled-coil" evidence="7">
    <location>
        <begin position="340"/>
        <end position="434"/>
    </location>
</feature>
<feature type="compositionally biased region" description="Polar residues" evidence="6">
    <location>
        <begin position="1185"/>
        <end position="1202"/>
    </location>
</feature>
<gene>
    <name evidence="8" type="ORF">QTP70_014983</name>
</gene>
<feature type="coiled-coil region" evidence="5">
    <location>
        <begin position="298"/>
        <end position="339"/>
    </location>
</feature>
<dbReference type="InterPro" id="IPR027881">
    <property type="entry name" value="SOGA_CC"/>
</dbReference>
<feature type="compositionally biased region" description="Polar residues" evidence="6">
    <location>
        <begin position="1096"/>
        <end position="1112"/>
    </location>
</feature>
<evidence type="ECO:0000313" key="8">
    <source>
        <dbReference type="EMBL" id="KAK3518850.1"/>
    </source>
</evidence>
<feature type="region of interest" description="Disordered" evidence="6">
    <location>
        <begin position="1095"/>
        <end position="1207"/>
    </location>
</feature>
<keyword evidence="3 5" id="KW-0175">Coiled coil</keyword>
<feature type="coiled-coil region" evidence="5">
    <location>
        <begin position="192"/>
        <end position="262"/>
    </location>
</feature>
<dbReference type="EMBL" id="JAUCMX010000017">
    <property type="protein sequence ID" value="KAK3518850.1"/>
    <property type="molecule type" value="Genomic_DNA"/>
</dbReference>
<evidence type="ECO:0000313" key="9">
    <source>
        <dbReference type="Proteomes" id="UP001274896"/>
    </source>
</evidence>
<evidence type="ECO:0000256" key="6">
    <source>
        <dbReference type="SAM" id="MobiDB-lite"/>
    </source>
</evidence>
<keyword evidence="4" id="KW-0472">Membrane</keyword>
<organism evidence="8 9">
    <name type="scientific">Hemibagrus guttatus</name>
    <dbReference type="NCBI Taxonomy" id="175788"/>
    <lineage>
        <taxon>Eukaryota</taxon>
        <taxon>Metazoa</taxon>
        <taxon>Chordata</taxon>
        <taxon>Craniata</taxon>
        <taxon>Vertebrata</taxon>
        <taxon>Euteleostomi</taxon>
        <taxon>Actinopterygii</taxon>
        <taxon>Neopterygii</taxon>
        <taxon>Teleostei</taxon>
        <taxon>Ostariophysi</taxon>
        <taxon>Siluriformes</taxon>
        <taxon>Bagridae</taxon>
        <taxon>Hemibagrus</taxon>
    </lineage>
</organism>
<feature type="coiled-coil region" evidence="5">
    <location>
        <begin position="410"/>
        <end position="444"/>
    </location>
</feature>
<reference evidence="8" key="1">
    <citation type="submission" date="2023-06" db="EMBL/GenBank/DDBJ databases">
        <title>Male Hemibagrus guttatus genome.</title>
        <authorList>
            <person name="Bian C."/>
        </authorList>
    </citation>
    <scope>NUCLEOTIDE SEQUENCE</scope>
    <source>
        <strain evidence="8">Male_cb2023</strain>
        <tissue evidence="8">Muscle</tissue>
    </source>
</reference>
<feature type="compositionally biased region" description="Basic and acidic residues" evidence="6">
    <location>
        <begin position="36"/>
        <end position="60"/>
    </location>
</feature>
<name>A0AAE0QE32_9TELE</name>
<feature type="compositionally biased region" description="Polar residues" evidence="6">
    <location>
        <begin position="1295"/>
        <end position="1310"/>
    </location>
</feature>
<feature type="region of interest" description="Disordered" evidence="6">
    <location>
        <begin position="1287"/>
        <end position="1317"/>
    </location>
</feature>
<evidence type="ECO:0000259" key="7">
    <source>
        <dbReference type="Pfam" id="PF11365"/>
    </source>
</evidence>
<evidence type="ECO:0000256" key="5">
    <source>
        <dbReference type="SAM" id="Coils"/>
    </source>
</evidence>
<feature type="compositionally biased region" description="Basic and acidic residues" evidence="6">
    <location>
        <begin position="1237"/>
        <end position="1258"/>
    </location>
</feature>
<feature type="compositionally biased region" description="Low complexity" evidence="6">
    <location>
        <begin position="96"/>
        <end position="105"/>
    </location>
</feature>
<dbReference type="GO" id="GO:0016020">
    <property type="term" value="C:membrane"/>
    <property type="evidence" value="ECO:0007669"/>
    <property type="project" value="UniProtKB-SubCell"/>
</dbReference>
<feature type="compositionally biased region" description="Low complexity" evidence="6">
    <location>
        <begin position="1137"/>
        <end position="1171"/>
    </location>
</feature>
<evidence type="ECO:0000256" key="1">
    <source>
        <dbReference type="ARBA" id="ARBA00004370"/>
    </source>
</evidence>
<feature type="region of interest" description="Disordered" evidence="6">
    <location>
        <begin position="1049"/>
        <end position="1076"/>
    </location>
</feature>
<dbReference type="Pfam" id="PF11365">
    <property type="entry name" value="SOGA"/>
    <property type="match status" value="1"/>
</dbReference>
<keyword evidence="2" id="KW-0597">Phosphoprotein</keyword>
<feature type="compositionally biased region" description="Polar residues" evidence="6">
    <location>
        <begin position="1121"/>
        <end position="1130"/>
    </location>
</feature>
<protein>
    <recommendedName>
        <fullName evidence="7">SOGA coiled-coil domain-containing protein</fullName>
    </recommendedName>
</protein>
<evidence type="ECO:0000256" key="3">
    <source>
        <dbReference type="ARBA" id="ARBA00023054"/>
    </source>
</evidence>
<feature type="region of interest" description="Disordered" evidence="6">
    <location>
        <begin position="22"/>
        <end position="119"/>
    </location>
</feature>
<dbReference type="PANTHER" id="PTHR15742">
    <property type="entry name" value="GIRDIN"/>
    <property type="match status" value="1"/>
</dbReference>
<comment type="subcellular location">
    <subcellularLocation>
        <location evidence="1">Membrane</location>
    </subcellularLocation>
</comment>
<dbReference type="PANTHER" id="PTHR15742:SF1">
    <property type="entry name" value="PROTEIN SOGA1"/>
    <property type="match status" value="1"/>
</dbReference>
<feature type="region of interest" description="Disordered" evidence="6">
    <location>
        <begin position="1226"/>
        <end position="1270"/>
    </location>
</feature>
<feature type="compositionally biased region" description="Polar residues" evidence="6">
    <location>
        <begin position="1064"/>
        <end position="1076"/>
    </location>
</feature>
<evidence type="ECO:0000256" key="2">
    <source>
        <dbReference type="ARBA" id="ARBA00022553"/>
    </source>
</evidence>
<comment type="caution">
    <text evidence="8">The sequence shown here is derived from an EMBL/GenBank/DDBJ whole genome shotgun (WGS) entry which is preliminary data.</text>
</comment>
<proteinExistence type="predicted"/>
<evidence type="ECO:0000256" key="4">
    <source>
        <dbReference type="ARBA" id="ARBA00023136"/>
    </source>
</evidence>
<dbReference type="GO" id="GO:0005615">
    <property type="term" value="C:extracellular space"/>
    <property type="evidence" value="ECO:0007669"/>
    <property type="project" value="InterPro"/>
</dbReference>
<dbReference type="GO" id="GO:0010506">
    <property type="term" value="P:regulation of autophagy"/>
    <property type="evidence" value="ECO:0007669"/>
    <property type="project" value="InterPro"/>
</dbReference>
<accession>A0AAE0QE32</accession>
<dbReference type="InterPro" id="IPR049885">
    <property type="entry name" value="MTCL1-3"/>
</dbReference>
<feature type="non-terminal residue" evidence="8">
    <location>
        <position position="1369"/>
    </location>
</feature>
<dbReference type="Proteomes" id="UP001274896">
    <property type="component" value="Unassembled WGS sequence"/>
</dbReference>